<proteinExistence type="predicted"/>
<name>A0A0C3CWB1_HEBCY</name>
<reference evidence="3" key="2">
    <citation type="submission" date="2015-01" db="EMBL/GenBank/DDBJ databases">
        <title>Evolutionary Origins and Diversification of the Mycorrhizal Mutualists.</title>
        <authorList>
            <consortium name="DOE Joint Genome Institute"/>
            <consortium name="Mycorrhizal Genomics Consortium"/>
            <person name="Kohler A."/>
            <person name="Kuo A."/>
            <person name="Nagy L.G."/>
            <person name="Floudas D."/>
            <person name="Copeland A."/>
            <person name="Barry K.W."/>
            <person name="Cichocki N."/>
            <person name="Veneault-Fourrey C."/>
            <person name="LaButti K."/>
            <person name="Lindquist E.A."/>
            <person name="Lipzen A."/>
            <person name="Lundell T."/>
            <person name="Morin E."/>
            <person name="Murat C."/>
            <person name="Riley R."/>
            <person name="Ohm R."/>
            <person name="Sun H."/>
            <person name="Tunlid A."/>
            <person name="Henrissat B."/>
            <person name="Grigoriev I.V."/>
            <person name="Hibbett D.S."/>
            <person name="Martin F."/>
        </authorList>
    </citation>
    <scope>NUCLEOTIDE SEQUENCE [LARGE SCALE GENOMIC DNA]</scope>
    <source>
        <strain evidence="3">h7</strain>
    </source>
</reference>
<sequence>MPEHSTFDTIESSQDFVRALRSASDPPTAGGPLKVEIAQLAWNNASFYVPSKAELIADWVLTKLLKEKGKEVPINPIFDARYWKLLSSLNLSQDSASPTAERRPTKTWLIPLLHRVPLGPVVVSFLSLFKAVDEKDQMHIADLVSSCLSTLWPIAVQRMNTELLQECYGSLLNTLSLGLNNSGISKLGRMVSTSYHNSLTNSSNKKKLAQSFLQTHLRSWFQALSAPSASHDGSFRSAILDAGVETLFNLDVLRQSYDSKNENFFVESLEKIFSTDGDLVMQNLPILLAQYISANKKHRGALFSQGSQAQSGASLDELHETGMRFFSLILGLVKDSNQGCQAWQTRVLLLQIVERENIFSSKQLDSQITFNRILELILVALNDGWKQDYLERTSLAVQCLSTIAKIDFDLVIPFVTRCLPLLLQIPTSEHPLEFLGILLSYHTKTRTMTDFIQNLFASLSSRNTLPCSSRETYQRCFSSSIMSTAHLERLSRALQSFLTEGQCIPMTNLVFDTLKASWEQVHRISRRHDGEQEQSKAKTKIGTTIENDAEELAITYSLVAQLSSLVLSALPLASLSSTNLKTVQQLLVDFRTDFVHHTLLKSVKAISKQGNSDFWAGEVSMVANLRLLYALDISRNLALPVEINEKLCKKMLELAFHDSTLPELNLELFRLLLYTQSLESRQNHQELFDRLLLYLEKHFSPAGNQWSGHGHHLTKDESGKGQAALAIMHLIIERWMPEIDRLASSKQLERLLKIILSIQLPSNPQSSQELRPEHLLLEVFHSAQFWELPNIRDVFLDLLDKMTSTPEATAPRAVDLARLQIYRYLLFIPMEYFSWQLFNDLVKRVVEADMALCQLVSDHDQGATEVLITLRIFLKRAYIYSGSVAQESSTELAHFLVHLLETPMPSHGSNPDFTKATLDLAQIYFSKLLKVSKKHGAGALLKVLKTFPPDLFVDSQGMSSANFIALVDLLSKEFPPTSLPEEVVAAFRQLHVQISSSLMPGIISATETPLDSVNLEKITTLCSGWHCLLSLGKWLGSTATTIAFVGEKLSSMVLRSMKVGKPFEFDGLCVTTLAILLQEIGSRPLTEHPKHLEFIIAVYLEFFDAVDKASQKELDDHLARACKGLELSDYIHLQSLVSESLSNVEVLRRHLLHLVHLAALLLREHPSHSLVHIQKFATRCIHIFSEKDHFVRGPIMLRLEVLEMVAQHCSYQQAALRSLDAAGIWLLLSKYLAPSVVHDQDTEPIIFHKIVAILSSLIRLRRDLVSHALPHLGMILRQLLLCMRSCRPHLGAKQTSIVMNTQPLWMSASQPLGAEEAKILGRLLESLNTKTTVRVLSSSATSENQKPESLAKPFSKHAVYVLKAYIEAMNDPLCLLPLDVRKELQPGIFALCSMVSEHSRDSLMISALDGGGKMTFKALWKEYDKQRYVGKG</sequence>
<dbReference type="InterPro" id="IPR052609">
    <property type="entry name" value="Ribosome_Biogenesis_Reg"/>
</dbReference>
<protein>
    <recommendedName>
        <fullName evidence="1">Nucleolar 27S pre-rRNA processing Urb2/Npa2 C-terminal domain-containing protein</fullName>
    </recommendedName>
</protein>
<dbReference type="HOGENOM" id="CLU_002353_0_0_1"/>
<dbReference type="Pfam" id="PF10441">
    <property type="entry name" value="Urb2"/>
    <property type="match status" value="1"/>
</dbReference>
<dbReference type="STRING" id="686832.A0A0C3CWB1"/>
<reference evidence="2 3" key="1">
    <citation type="submission" date="2014-04" db="EMBL/GenBank/DDBJ databases">
        <authorList>
            <consortium name="DOE Joint Genome Institute"/>
            <person name="Kuo A."/>
            <person name="Gay G."/>
            <person name="Dore J."/>
            <person name="Kohler A."/>
            <person name="Nagy L.G."/>
            <person name="Floudas D."/>
            <person name="Copeland A."/>
            <person name="Barry K.W."/>
            <person name="Cichocki N."/>
            <person name="Veneault-Fourrey C."/>
            <person name="LaButti K."/>
            <person name="Lindquist E.A."/>
            <person name="Lipzen A."/>
            <person name="Lundell T."/>
            <person name="Morin E."/>
            <person name="Murat C."/>
            <person name="Sun H."/>
            <person name="Tunlid A."/>
            <person name="Henrissat B."/>
            <person name="Grigoriev I.V."/>
            <person name="Hibbett D.S."/>
            <person name="Martin F."/>
            <person name="Nordberg H.P."/>
            <person name="Cantor M.N."/>
            <person name="Hua S.X."/>
        </authorList>
    </citation>
    <scope>NUCLEOTIDE SEQUENCE [LARGE SCALE GENOMIC DNA]</scope>
    <source>
        <strain evidence="3">h7</strain>
    </source>
</reference>
<dbReference type="PANTHER" id="PTHR15682:SF2">
    <property type="entry name" value="UNHEALTHY RIBOSOME BIOGENESIS PROTEIN 2 HOMOLOG"/>
    <property type="match status" value="1"/>
</dbReference>
<gene>
    <name evidence="2" type="ORF">M413DRAFT_440178</name>
</gene>
<evidence type="ECO:0000313" key="2">
    <source>
        <dbReference type="EMBL" id="KIM48444.1"/>
    </source>
</evidence>
<keyword evidence="3" id="KW-1185">Reference proteome</keyword>
<dbReference type="Proteomes" id="UP000053424">
    <property type="component" value="Unassembled WGS sequence"/>
</dbReference>
<dbReference type="PANTHER" id="PTHR15682">
    <property type="entry name" value="UNHEALTHY RIBOSOME BIOGENESIS PROTEIN 2 HOMOLOG"/>
    <property type="match status" value="1"/>
</dbReference>
<dbReference type="InterPro" id="IPR018849">
    <property type="entry name" value="Urb2/Npa2_C"/>
</dbReference>
<dbReference type="OrthoDB" id="160374at2759"/>
<dbReference type="EMBL" id="KN831769">
    <property type="protein sequence ID" value="KIM48444.1"/>
    <property type="molecule type" value="Genomic_DNA"/>
</dbReference>
<evidence type="ECO:0000259" key="1">
    <source>
        <dbReference type="Pfam" id="PF10441"/>
    </source>
</evidence>
<dbReference type="GO" id="GO:0005730">
    <property type="term" value="C:nucleolus"/>
    <property type="evidence" value="ECO:0007669"/>
    <property type="project" value="TreeGrafter"/>
</dbReference>
<evidence type="ECO:0000313" key="3">
    <source>
        <dbReference type="Proteomes" id="UP000053424"/>
    </source>
</evidence>
<feature type="domain" description="Nucleolar 27S pre-rRNA processing Urb2/Npa2 C-terminal" evidence="1">
    <location>
        <begin position="1200"/>
        <end position="1431"/>
    </location>
</feature>
<organism evidence="2 3">
    <name type="scientific">Hebeloma cylindrosporum</name>
    <dbReference type="NCBI Taxonomy" id="76867"/>
    <lineage>
        <taxon>Eukaryota</taxon>
        <taxon>Fungi</taxon>
        <taxon>Dikarya</taxon>
        <taxon>Basidiomycota</taxon>
        <taxon>Agaricomycotina</taxon>
        <taxon>Agaricomycetes</taxon>
        <taxon>Agaricomycetidae</taxon>
        <taxon>Agaricales</taxon>
        <taxon>Agaricineae</taxon>
        <taxon>Hymenogastraceae</taxon>
        <taxon>Hebeloma</taxon>
    </lineage>
</organism>
<accession>A0A0C3CWB1</accession>
<dbReference type="GO" id="GO:0042254">
    <property type="term" value="P:ribosome biogenesis"/>
    <property type="evidence" value="ECO:0007669"/>
    <property type="project" value="TreeGrafter"/>
</dbReference>